<sequence length="922" mass="106341">MSLLKLPSSLTNTEGVHAKWLQIVQAAQYAVADDMEQQNLTAKGIRIKERSIAPEILGRSYSRYCYLINQMYDAYLNNVHIQRATYIQEIINICMKRLYELRNEMVHLIVNDYVYVDAALVQLQLTPYDIQIIIPYHLPLECRTDSVENFLQKLWAEAVRRKNKGQSILDIQEQEPQPATSQIRASWAASTGLDDNVVPPAPKPPAPKPAPQQDKESEDSASVKEKLVYEPEVPTASTLATVIQQHERYRQWLMSDIKGKAAQRRLYFMETAKEAPEEVKHKAANIIQKVHRHFMKMKRERVKEARRDIILGIKPDPFKPSLSYPEENIKVYERRKKTRLKINQSYLKELEKENTRIIMFKKGNQIDDITDEIRNWFKEWFYGYGFFPEYPYEIEGGTILVVRGDYPTIEEKQELDEKTLKETKGKTKEQMKEERARLKEEQKMKAQLAKETKRKEEENMVKARCNPFSDPGYQIQESAALPSVNEALIGYRAAWSLFDELPKEKFGETIYGYMKPLLTEDLMKSMHLECRKVIDEMMRLDLKLLIQKHQADFKSMGRKFPKIKPRKKPKAPPVPKPIIYDKKLIKQTAPVFDLNLVTKPTVKLSDVFGDLNYAAYNFNIRDPNATFPFPAYGDIKERLRLSCVLGCGIQDGATRRKSVMLLGPERNGKQFLVDAVAGELNAIKIDITPEVFTAIVHKPLKVLTQVFTTAKAFQPTVIFMKNVERVFATKVPPEDKYLKAQSLKTALAKQIKQISADDKIIFIGTCSNPWAARAKPMMNIFEEILIVPRTDYGTLSQFLQTKLLNIRSIPRDYCVQSMAQVLRGYSFGDIITAFEEVMTPERLVRLNVTPLSPGEILEVLLQKGLEPMDVVDFQKYVDFSIQYGPLKTERENYAKINLFREDFYKKEAKKKGEKEKGAAANT</sequence>
<dbReference type="InterPro" id="IPR003959">
    <property type="entry name" value="ATPase_AAA_core"/>
</dbReference>
<evidence type="ECO:0000256" key="2">
    <source>
        <dbReference type="SAM" id="MobiDB-lite"/>
    </source>
</evidence>
<dbReference type="Proteomes" id="UP000829999">
    <property type="component" value="Chromosome 21"/>
</dbReference>
<name>A0A9R0F2D6_SPOFR</name>
<accession>A0A9R0F2D6</accession>
<gene>
    <name evidence="5" type="primary">LOC118280333</name>
</gene>
<keyword evidence="4" id="KW-1185">Reference proteome</keyword>
<reference evidence="5" key="1">
    <citation type="submission" date="2025-08" db="UniProtKB">
        <authorList>
            <consortium name="RefSeq"/>
        </authorList>
    </citation>
    <scope>IDENTIFICATION</scope>
    <source>
        <tissue evidence="5">Whole larval tissue</tissue>
    </source>
</reference>
<dbReference type="OrthoDB" id="3046016at2759"/>
<dbReference type="RefSeq" id="XP_050558062.1">
    <property type="nucleotide sequence ID" value="XM_050702105.1"/>
</dbReference>
<evidence type="ECO:0000256" key="1">
    <source>
        <dbReference type="SAM" id="Coils"/>
    </source>
</evidence>
<evidence type="ECO:0000313" key="4">
    <source>
        <dbReference type="Proteomes" id="UP000829999"/>
    </source>
</evidence>
<organism evidence="4 5">
    <name type="scientific">Spodoptera frugiperda</name>
    <name type="common">Fall armyworm</name>
    <dbReference type="NCBI Taxonomy" id="7108"/>
    <lineage>
        <taxon>Eukaryota</taxon>
        <taxon>Metazoa</taxon>
        <taxon>Ecdysozoa</taxon>
        <taxon>Arthropoda</taxon>
        <taxon>Hexapoda</taxon>
        <taxon>Insecta</taxon>
        <taxon>Pterygota</taxon>
        <taxon>Neoptera</taxon>
        <taxon>Endopterygota</taxon>
        <taxon>Lepidoptera</taxon>
        <taxon>Glossata</taxon>
        <taxon>Ditrysia</taxon>
        <taxon>Noctuoidea</taxon>
        <taxon>Noctuidae</taxon>
        <taxon>Amphipyrinae</taxon>
        <taxon>Spodoptera</taxon>
    </lineage>
</organism>
<dbReference type="InterPro" id="IPR052267">
    <property type="entry name" value="N-DRC_Component"/>
</dbReference>
<dbReference type="SUPFAM" id="SSF52540">
    <property type="entry name" value="P-loop containing nucleoside triphosphate hydrolases"/>
    <property type="match status" value="1"/>
</dbReference>
<feature type="domain" description="ATPase AAA-type core" evidence="3">
    <location>
        <begin position="659"/>
        <end position="786"/>
    </location>
</feature>
<proteinExistence type="predicted"/>
<dbReference type="Gene3D" id="1.10.8.60">
    <property type="match status" value="1"/>
</dbReference>
<dbReference type="PANTHER" id="PTHR14690">
    <property type="entry name" value="IQ MOTIF CONTAINING WITH AAA DOMAIN 1"/>
    <property type="match status" value="1"/>
</dbReference>
<evidence type="ECO:0000313" key="5">
    <source>
        <dbReference type="RefSeq" id="XP_050558062.1"/>
    </source>
</evidence>
<dbReference type="Pfam" id="PF00004">
    <property type="entry name" value="AAA"/>
    <property type="match status" value="1"/>
</dbReference>
<keyword evidence="1" id="KW-0175">Coiled coil</keyword>
<dbReference type="Gene3D" id="3.40.50.300">
    <property type="entry name" value="P-loop containing nucleotide triphosphate hydrolases"/>
    <property type="match status" value="1"/>
</dbReference>
<dbReference type="InterPro" id="IPR027417">
    <property type="entry name" value="P-loop_NTPase"/>
</dbReference>
<protein>
    <submittedName>
        <fullName evidence="5">Dynein regulatory complex protein 11-like</fullName>
    </submittedName>
</protein>
<dbReference type="PANTHER" id="PTHR14690:SF9">
    <property type="entry name" value="GH08353P"/>
    <property type="match status" value="1"/>
</dbReference>
<feature type="region of interest" description="Disordered" evidence="2">
    <location>
        <begin position="194"/>
        <end position="228"/>
    </location>
</feature>
<dbReference type="GeneID" id="118280333"/>
<dbReference type="GO" id="GO:0016887">
    <property type="term" value="F:ATP hydrolysis activity"/>
    <property type="evidence" value="ECO:0007669"/>
    <property type="project" value="InterPro"/>
</dbReference>
<dbReference type="AlphaFoldDB" id="A0A9R0F2D6"/>
<feature type="coiled-coil region" evidence="1">
    <location>
        <begin position="421"/>
        <end position="466"/>
    </location>
</feature>
<feature type="compositionally biased region" description="Pro residues" evidence="2">
    <location>
        <begin position="199"/>
        <end position="210"/>
    </location>
</feature>
<evidence type="ECO:0000259" key="3">
    <source>
        <dbReference type="Pfam" id="PF00004"/>
    </source>
</evidence>
<dbReference type="GO" id="GO:0005524">
    <property type="term" value="F:ATP binding"/>
    <property type="evidence" value="ECO:0007669"/>
    <property type="project" value="InterPro"/>
</dbReference>